<dbReference type="OrthoDB" id="5985519at2759"/>
<dbReference type="SMART" id="SM00408">
    <property type="entry name" value="IGc2"/>
    <property type="match status" value="2"/>
</dbReference>
<feature type="domain" description="Ig-like" evidence="5">
    <location>
        <begin position="119"/>
        <end position="205"/>
    </location>
</feature>
<evidence type="ECO:0000313" key="6">
    <source>
        <dbReference type="EMBL" id="PFX30656.1"/>
    </source>
</evidence>
<dbReference type="EMBL" id="LSMT01000047">
    <property type="protein sequence ID" value="PFX30656.1"/>
    <property type="molecule type" value="Genomic_DNA"/>
</dbReference>
<dbReference type="AlphaFoldDB" id="A0A2B4SMR3"/>
<keyword evidence="7" id="KW-1185">Reference proteome</keyword>
<keyword evidence="4" id="KW-0472">Membrane</keyword>
<dbReference type="InterPro" id="IPR003599">
    <property type="entry name" value="Ig_sub"/>
</dbReference>
<evidence type="ECO:0000313" key="7">
    <source>
        <dbReference type="Proteomes" id="UP000225706"/>
    </source>
</evidence>
<protein>
    <submittedName>
        <fullName evidence="6">Hemicentin-1</fullName>
    </submittedName>
</protein>
<dbReference type="SUPFAM" id="SSF48726">
    <property type="entry name" value="Immunoglobulin"/>
    <property type="match status" value="2"/>
</dbReference>
<dbReference type="InterPro" id="IPR007110">
    <property type="entry name" value="Ig-like_dom"/>
</dbReference>
<dbReference type="InterPro" id="IPR003598">
    <property type="entry name" value="Ig_sub2"/>
</dbReference>
<keyword evidence="1" id="KW-0732">Signal</keyword>
<keyword evidence="4" id="KW-1133">Transmembrane helix</keyword>
<dbReference type="InterPro" id="IPR013783">
    <property type="entry name" value="Ig-like_fold"/>
</dbReference>
<dbReference type="Pfam" id="PF13927">
    <property type="entry name" value="Ig_3"/>
    <property type="match status" value="2"/>
</dbReference>
<dbReference type="STRING" id="50429.A0A2B4SMR3"/>
<evidence type="ECO:0000256" key="2">
    <source>
        <dbReference type="ARBA" id="ARBA00023157"/>
    </source>
</evidence>
<evidence type="ECO:0000256" key="3">
    <source>
        <dbReference type="ARBA" id="ARBA00023319"/>
    </source>
</evidence>
<dbReference type="GO" id="GO:0005886">
    <property type="term" value="C:plasma membrane"/>
    <property type="evidence" value="ECO:0007669"/>
    <property type="project" value="TreeGrafter"/>
</dbReference>
<dbReference type="PANTHER" id="PTHR45080:SF8">
    <property type="entry name" value="IG-LIKE DOMAIN-CONTAINING PROTEIN"/>
    <property type="match status" value="1"/>
</dbReference>
<dbReference type="InterPro" id="IPR050958">
    <property type="entry name" value="Cell_Adh-Cytoskel_Orgn"/>
</dbReference>
<keyword evidence="2" id="KW-1015">Disulfide bond</keyword>
<dbReference type="Proteomes" id="UP000225706">
    <property type="component" value="Unassembled WGS sequence"/>
</dbReference>
<dbReference type="SMART" id="SM00409">
    <property type="entry name" value="IG"/>
    <property type="match status" value="1"/>
</dbReference>
<sequence>MLPQIMHFYFNIQSKEKLLSVAEPSPPRFLIKNPHQLSVPNGGNTTLTCTATGIPLPVITWYKNGHPVLRSSVTEFKGYSQLRLQGAGVSDQGEYWCEANSTEGWDRTSLTTLNVLWKPVFFTHPQRHIAHLNRDGFAVVTLSCKAKGFPSPVISWLQNNSSSTLDATTTQKGSKSSLTVVFKKETEQPLKYRCLAMNSMGKTLSKEGEVTIIATARQNLPVSDDKSSSSLSISEAVWISIPVGIVFVTINSILLFVFYKKFNGPTAARNQMNYTQRFPNLQMHAIAMSTRREEQTTPRYEMTQTV</sequence>
<evidence type="ECO:0000256" key="4">
    <source>
        <dbReference type="SAM" id="Phobius"/>
    </source>
</evidence>
<feature type="domain" description="Ig-like" evidence="5">
    <location>
        <begin position="27"/>
        <end position="114"/>
    </location>
</feature>
<dbReference type="Gene3D" id="2.60.40.10">
    <property type="entry name" value="Immunoglobulins"/>
    <property type="match status" value="2"/>
</dbReference>
<dbReference type="PANTHER" id="PTHR45080">
    <property type="entry name" value="CONTACTIN 5"/>
    <property type="match status" value="1"/>
</dbReference>
<evidence type="ECO:0000259" key="5">
    <source>
        <dbReference type="PROSITE" id="PS50835"/>
    </source>
</evidence>
<accession>A0A2B4SMR3</accession>
<dbReference type="FunFam" id="2.60.40.10:FF:000032">
    <property type="entry name" value="palladin isoform X1"/>
    <property type="match status" value="1"/>
</dbReference>
<feature type="transmembrane region" description="Helical" evidence="4">
    <location>
        <begin position="236"/>
        <end position="259"/>
    </location>
</feature>
<dbReference type="GO" id="GO:0007156">
    <property type="term" value="P:homophilic cell adhesion via plasma membrane adhesion molecules"/>
    <property type="evidence" value="ECO:0007669"/>
    <property type="project" value="TreeGrafter"/>
</dbReference>
<organism evidence="6 7">
    <name type="scientific">Stylophora pistillata</name>
    <name type="common">Smooth cauliflower coral</name>
    <dbReference type="NCBI Taxonomy" id="50429"/>
    <lineage>
        <taxon>Eukaryota</taxon>
        <taxon>Metazoa</taxon>
        <taxon>Cnidaria</taxon>
        <taxon>Anthozoa</taxon>
        <taxon>Hexacorallia</taxon>
        <taxon>Scleractinia</taxon>
        <taxon>Astrocoeniina</taxon>
        <taxon>Pocilloporidae</taxon>
        <taxon>Stylophora</taxon>
    </lineage>
</organism>
<keyword evidence="3" id="KW-0393">Immunoglobulin domain</keyword>
<dbReference type="CDD" id="cd00096">
    <property type="entry name" value="Ig"/>
    <property type="match status" value="1"/>
</dbReference>
<comment type="caution">
    <text evidence="6">The sequence shown here is derived from an EMBL/GenBank/DDBJ whole genome shotgun (WGS) entry which is preliminary data.</text>
</comment>
<keyword evidence="4" id="KW-0812">Transmembrane</keyword>
<name>A0A2B4SMR3_STYPI</name>
<reference evidence="7" key="1">
    <citation type="journal article" date="2017" name="bioRxiv">
        <title>Comparative analysis of the genomes of Stylophora pistillata and Acropora digitifera provides evidence for extensive differences between species of corals.</title>
        <authorList>
            <person name="Voolstra C.R."/>
            <person name="Li Y."/>
            <person name="Liew Y.J."/>
            <person name="Baumgarten S."/>
            <person name="Zoccola D."/>
            <person name="Flot J.-F."/>
            <person name="Tambutte S."/>
            <person name="Allemand D."/>
            <person name="Aranda M."/>
        </authorList>
    </citation>
    <scope>NUCLEOTIDE SEQUENCE [LARGE SCALE GENOMIC DNA]</scope>
</reference>
<evidence type="ECO:0000256" key="1">
    <source>
        <dbReference type="ARBA" id="ARBA00022729"/>
    </source>
</evidence>
<dbReference type="PROSITE" id="PS50835">
    <property type="entry name" value="IG_LIKE"/>
    <property type="match status" value="2"/>
</dbReference>
<dbReference type="InterPro" id="IPR036179">
    <property type="entry name" value="Ig-like_dom_sf"/>
</dbReference>
<gene>
    <name evidence="6" type="primary">HMCN1</name>
    <name evidence="6" type="ORF">AWC38_SpisGene4547</name>
</gene>
<proteinExistence type="predicted"/>